<dbReference type="EMBL" id="REGN01001175">
    <property type="protein sequence ID" value="RNA36511.1"/>
    <property type="molecule type" value="Genomic_DNA"/>
</dbReference>
<keyword evidence="2" id="KW-1185">Reference proteome</keyword>
<dbReference type="AlphaFoldDB" id="A0A3M7SL31"/>
<accession>A0A3M7SL31</accession>
<sequence length="100" mass="11916">MLSDQEEHNHNFIANSNKRLRKEIKEKIFELYELRITQPLNIIYRLLANKKSSQYIRVVVSTRYLLELASKNVFTCIDATYQLIYQCHPVIMCSHVDKNK</sequence>
<dbReference type="Proteomes" id="UP000276133">
    <property type="component" value="Unassembled WGS sequence"/>
</dbReference>
<comment type="caution">
    <text evidence="1">The sequence shown here is derived from an EMBL/GenBank/DDBJ whole genome shotgun (WGS) entry which is preliminary data.</text>
</comment>
<protein>
    <submittedName>
        <fullName evidence="1">Uncharacterized protein</fullName>
    </submittedName>
</protein>
<dbReference type="OrthoDB" id="10585273at2759"/>
<evidence type="ECO:0000313" key="1">
    <source>
        <dbReference type="EMBL" id="RNA36511.1"/>
    </source>
</evidence>
<reference evidence="1 2" key="1">
    <citation type="journal article" date="2018" name="Sci. Rep.">
        <title>Genomic signatures of local adaptation to the degree of environmental predictability in rotifers.</title>
        <authorList>
            <person name="Franch-Gras L."/>
            <person name="Hahn C."/>
            <person name="Garcia-Roger E.M."/>
            <person name="Carmona M.J."/>
            <person name="Serra M."/>
            <person name="Gomez A."/>
        </authorList>
    </citation>
    <scope>NUCLEOTIDE SEQUENCE [LARGE SCALE GENOMIC DNA]</scope>
    <source>
        <strain evidence="1">HYR1</strain>
    </source>
</reference>
<gene>
    <name evidence="1" type="ORF">BpHYR1_046181</name>
</gene>
<evidence type="ECO:0000313" key="2">
    <source>
        <dbReference type="Proteomes" id="UP000276133"/>
    </source>
</evidence>
<name>A0A3M7SL31_BRAPC</name>
<proteinExistence type="predicted"/>
<organism evidence="1 2">
    <name type="scientific">Brachionus plicatilis</name>
    <name type="common">Marine rotifer</name>
    <name type="synonym">Brachionus muelleri</name>
    <dbReference type="NCBI Taxonomy" id="10195"/>
    <lineage>
        <taxon>Eukaryota</taxon>
        <taxon>Metazoa</taxon>
        <taxon>Spiralia</taxon>
        <taxon>Gnathifera</taxon>
        <taxon>Rotifera</taxon>
        <taxon>Eurotatoria</taxon>
        <taxon>Monogononta</taxon>
        <taxon>Pseudotrocha</taxon>
        <taxon>Ploima</taxon>
        <taxon>Brachionidae</taxon>
        <taxon>Brachionus</taxon>
    </lineage>
</organism>